<dbReference type="EMBL" id="JAUCMV010000002">
    <property type="protein sequence ID" value="KAK0420182.1"/>
    <property type="molecule type" value="Genomic_DNA"/>
</dbReference>
<feature type="compositionally biased region" description="Basic and acidic residues" evidence="1">
    <location>
        <begin position="276"/>
        <end position="307"/>
    </location>
</feature>
<keyword evidence="4" id="KW-1185">Reference proteome</keyword>
<feature type="signal peptide" evidence="2">
    <location>
        <begin position="1"/>
        <end position="18"/>
    </location>
</feature>
<proteinExistence type="predicted"/>
<name>A0AA39M441_9BILA</name>
<reference evidence="3" key="1">
    <citation type="submission" date="2023-06" db="EMBL/GenBank/DDBJ databases">
        <title>Genomic analysis of the entomopathogenic nematode Steinernema hermaphroditum.</title>
        <authorList>
            <person name="Schwarz E.M."/>
            <person name="Heppert J.K."/>
            <person name="Baniya A."/>
            <person name="Schwartz H.T."/>
            <person name="Tan C.-H."/>
            <person name="Antoshechkin I."/>
            <person name="Sternberg P.W."/>
            <person name="Goodrich-Blair H."/>
            <person name="Dillman A.R."/>
        </authorList>
    </citation>
    <scope>NUCLEOTIDE SEQUENCE</scope>
    <source>
        <strain evidence="3">PS9179</strain>
        <tissue evidence="3">Whole animal</tissue>
    </source>
</reference>
<protein>
    <submittedName>
        <fullName evidence="3">Uncharacterized protein</fullName>
    </submittedName>
</protein>
<evidence type="ECO:0000313" key="3">
    <source>
        <dbReference type="EMBL" id="KAK0420182.1"/>
    </source>
</evidence>
<evidence type="ECO:0000256" key="1">
    <source>
        <dbReference type="SAM" id="MobiDB-lite"/>
    </source>
</evidence>
<feature type="region of interest" description="Disordered" evidence="1">
    <location>
        <begin position="87"/>
        <end position="326"/>
    </location>
</feature>
<sequence length="566" mass="64056">MRCVLFVFLCFVTAFTRACWPHRPSDKFEISAFGPGTGLLTSPTGFIAPTNDGRKQKLTQEKEIDKEVVVENKEFIGVEKEVEKHKVVNEEEPQPQGFKKNDKKLEPVEKKEKFKMEKDEDMEVIKEETDEKSTKDDKKLEEASYVTEHSKKETVGAENKKPPTEKPGCVCEKIKPAPSTKIGSKDRQSPEEEGPKIEKHKEANEEKPKPLGFKKNDEKLKPLEKKEKVKIDHKEDMQAIKERTDGKNNKDNKKLDEDSEEKAYTSTARTVVVTTEKSKDHSEEANRRDQNGDGSSKKTDKSGEKELPVPTDGDVDGSGDTDEEDDDLELDCDRCITSSNQTKFFGLIAFRILLKDVHQLAGIDPTFQLKVTTAGGCPDGYLGLENGAAVIGLLQLTDGKVSKYAEKQFRKKERMWSPSWSALNSKVPHGYCDDPASFCQKLDKILYWFDSDSVHFAKEISVKYLTKTHVFQLKKGINDDDCCGSLSHNWFGDHEDRRCADYFGKSQRIGANYPQSGYYLIDRDVGVEGILNEEDKVKFTKGEMTIGQLQKPCTHVCRDYSKLTFG</sequence>
<evidence type="ECO:0000256" key="2">
    <source>
        <dbReference type="SAM" id="SignalP"/>
    </source>
</evidence>
<feature type="chain" id="PRO_5041256197" evidence="2">
    <location>
        <begin position="19"/>
        <end position="566"/>
    </location>
</feature>
<feature type="compositionally biased region" description="Basic and acidic residues" evidence="1">
    <location>
        <begin position="99"/>
        <end position="164"/>
    </location>
</feature>
<comment type="caution">
    <text evidence="3">The sequence shown here is derived from an EMBL/GenBank/DDBJ whole genome shotgun (WGS) entry which is preliminary data.</text>
</comment>
<feature type="compositionally biased region" description="Basic and acidic residues" evidence="1">
    <location>
        <begin position="183"/>
        <end position="256"/>
    </location>
</feature>
<accession>A0AA39M441</accession>
<organism evidence="3 4">
    <name type="scientific">Steinernema hermaphroditum</name>
    <dbReference type="NCBI Taxonomy" id="289476"/>
    <lineage>
        <taxon>Eukaryota</taxon>
        <taxon>Metazoa</taxon>
        <taxon>Ecdysozoa</taxon>
        <taxon>Nematoda</taxon>
        <taxon>Chromadorea</taxon>
        <taxon>Rhabditida</taxon>
        <taxon>Tylenchina</taxon>
        <taxon>Panagrolaimomorpha</taxon>
        <taxon>Strongyloidoidea</taxon>
        <taxon>Steinernematidae</taxon>
        <taxon>Steinernema</taxon>
    </lineage>
</organism>
<feature type="compositionally biased region" description="Polar residues" evidence="1">
    <location>
        <begin position="264"/>
        <end position="275"/>
    </location>
</feature>
<dbReference type="AlphaFoldDB" id="A0AA39M441"/>
<evidence type="ECO:0000313" key="4">
    <source>
        <dbReference type="Proteomes" id="UP001175271"/>
    </source>
</evidence>
<dbReference type="Proteomes" id="UP001175271">
    <property type="component" value="Unassembled WGS sequence"/>
</dbReference>
<feature type="compositionally biased region" description="Acidic residues" evidence="1">
    <location>
        <begin position="313"/>
        <end position="326"/>
    </location>
</feature>
<keyword evidence="2" id="KW-0732">Signal</keyword>
<gene>
    <name evidence="3" type="ORF">QR680_014556</name>
</gene>